<evidence type="ECO:0000256" key="5">
    <source>
        <dbReference type="ARBA" id="ARBA00022737"/>
    </source>
</evidence>
<dbReference type="InterPro" id="IPR019775">
    <property type="entry name" value="WD40_repeat_CS"/>
</dbReference>
<name>A0A8H4RII5_9HELO</name>
<reference evidence="8 9" key="1">
    <citation type="submission" date="2020-03" db="EMBL/GenBank/DDBJ databases">
        <title>Draft Genome Sequence of Cudoniella acicularis.</title>
        <authorList>
            <person name="Buettner E."/>
            <person name="Kellner H."/>
        </authorList>
    </citation>
    <scope>NUCLEOTIDE SEQUENCE [LARGE SCALE GENOMIC DNA]</scope>
    <source>
        <strain evidence="8 9">DSM 108380</strain>
    </source>
</reference>
<feature type="repeat" description="WD" evidence="7">
    <location>
        <begin position="207"/>
        <end position="256"/>
    </location>
</feature>
<dbReference type="OrthoDB" id="5594999at2759"/>
<dbReference type="PANTHER" id="PTHR14344">
    <property type="entry name" value="WD REPEAT PROTEIN"/>
    <property type="match status" value="1"/>
</dbReference>
<dbReference type="Pfam" id="PF00400">
    <property type="entry name" value="WD40"/>
    <property type="match status" value="2"/>
</dbReference>
<proteinExistence type="inferred from homology"/>
<dbReference type="SMART" id="SM00320">
    <property type="entry name" value="WD40"/>
    <property type="match status" value="4"/>
</dbReference>
<evidence type="ECO:0000313" key="8">
    <source>
        <dbReference type="EMBL" id="KAF4630680.1"/>
    </source>
</evidence>
<sequence length="788" mass="85911">MSIQHDHTLNPVTGLAFCSSSSGKLLVFAGEGSFLKVFEAERLELVFQCEVFQEQVIHGITINESLCHAHDLKVVIWGGKSILLLTENKLDDFLSYGVASLAGNAKLVSDWILDAAISPQNDGSCVLVTAHNTVIRAKVGQNGEVPLLEELPSPSKSILYSAHVVWDTPSCVLVAAGTVFGEIIVWRSTSSENGAFSVCGTEILFTFTGHEGSIFGVNISPPIEHPGMFGARLLASCSDDRTIRVWDLSKASNTTQQCKDVVLLRETGFGENNELASTQSSVERCVATVMGHASRIWRVKFLVETSSVLGLSFLSILSFGEDATTQQWALNFDSESATPELETVSKSMDTEVFTPLKAKLTQTDIYAFHSGKHIWSTALWISGHKLHNVATGGADGKISIYSANIANKSGYNAFRNQFLATTTFGRILECNLDGTPRWTEISLPESGKMDLKSYAVVKGFPEVGLAFLAGANGKIYARQNDKPVIEVGIVEGKVADMFGIFYQPTGSFQILATTLATNVAISFLIKLTSLDGAQLFTRCSYKLLDKFVVTSAGCCNHLLVLGSRNGSLAIYNPLDKETPMCSWKDPDSGSGDAITTILALCSNSGSNSAKFYFLTTRRNGLYSIFSCMITRNTDGSIKTADILPVHHGSPPFGPMIESAWFQGSDLVLYGFRGKNFVVWNETKQYEVMNVECGGAHRSYAYSPLNIVEGGGHFLYTKASKFYTHSQTKPSHQIAKQGGHGREIKVCAVSPDYEFIATGAEDTSIRIWRYPKTYRRDSTSSMVRTELSI</sequence>
<dbReference type="PROSITE" id="PS50294">
    <property type="entry name" value="WD_REPEATS_REGION"/>
    <property type="match status" value="2"/>
</dbReference>
<comment type="similarity">
    <text evidence="6">Belongs to the WD repeat WDR6 family.</text>
</comment>
<dbReference type="InterPro" id="IPR001680">
    <property type="entry name" value="WD40_rpt"/>
</dbReference>
<keyword evidence="9" id="KW-1185">Reference proteome</keyword>
<gene>
    <name evidence="8" type="ORF">G7Y89_g7451</name>
</gene>
<dbReference type="InterPro" id="IPR036322">
    <property type="entry name" value="WD40_repeat_dom_sf"/>
</dbReference>
<evidence type="ECO:0000256" key="4">
    <source>
        <dbReference type="ARBA" id="ARBA00022694"/>
    </source>
</evidence>
<dbReference type="AlphaFoldDB" id="A0A8H4RII5"/>
<comment type="caution">
    <text evidence="8">The sequence shown here is derived from an EMBL/GenBank/DDBJ whole genome shotgun (WGS) entry which is preliminary data.</text>
</comment>
<dbReference type="InterPro" id="IPR015943">
    <property type="entry name" value="WD40/YVTN_repeat-like_dom_sf"/>
</dbReference>
<evidence type="ECO:0000256" key="6">
    <source>
        <dbReference type="ARBA" id="ARBA00038255"/>
    </source>
</evidence>
<keyword evidence="2" id="KW-0963">Cytoplasm</keyword>
<dbReference type="SUPFAM" id="SSF50978">
    <property type="entry name" value="WD40 repeat-like"/>
    <property type="match status" value="1"/>
</dbReference>
<dbReference type="Proteomes" id="UP000566819">
    <property type="component" value="Unassembled WGS sequence"/>
</dbReference>
<dbReference type="GO" id="GO:0005737">
    <property type="term" value="C:cytoplasm"/>
    <property type="evidence" value="ECO:0007669"/>
    <property type="project" value="UniProtKB-SubCell"/>
</dbReference>
<keyword evidence="4" id="KW-0819">tRNA processing</keyword>
<feature type="repeat" description="WD" evidence="7">
    <location>
        <begin position="736"/>
        <end position="767"/>
    </location>
</feature>
<comment type="subcellular location">
    <subcellularLocation>
        <location evidence="1">Cytoplasm</location>
    </subcellularLocation>
</comment>
<protein>
    <submittedName>
        <fullName evidence="8">Uncharacterized protein</fullName>
    </submittedName>
</protein>
<dbReference type="PROSITE" id="PS50082">
    <property type="entry name" value="WD_REPEATS_2"/>
    <property type="match status" value="2"/>
</dbReference>
<dbReference type="Gene3D" id="2.130.10.10">
    <property type="entry name" value="YVTN repeat-like/Quinoprotein amine dehydrogenase"/>
    <property type="match status" value="2"/>
</dbReference>
<organism evidence="8 9">
    <name type="scientific">Cudoniella acicularis</name>
    <dbReference type="NCBI Taxonomy" id="354080"/>
    <lineage>
        <taxon>Eukaryota</taxon>
        <taxon>Fungi</taxon>
        <taxon>Dikarya</taxon>
        <taxon>Ascomycota</taxon>
        <taxon>Pezizomycotina</taxon>
        <taxon>Leotiomycetes</taxon>
        <taxon>Helotiales</taxon>
        <taxon>Tricladiaceae</taxon>
        <taxon>Cudoniella</taxon>
    </lineage>
</organism>
<evidence type="ECO:0000256" key="3">
    <source>
        <dbReference type="ARBA" id="ARBA00022574"/>
    </source>
</evidence>
<accession>A0A8H4RII5</accession>
<evidence type="ECO:0000256" key="1">
    <source>
        <dbReference type="ARBA" id="ARBA00004496"/>
    </source>
</evidence>
<keyword evidence="3 7" id="KW-0853">WD repeat</keyword>
<dbReference type="PANTHER" id="PTHR14344:SF3">
    <property type="entry name" value="WD REPEAT-CONTAINING PROTEIN 6"/>
    <property type="match status" value="1"/>
</dbReference>
<dbReference type="PROSITE" id="PS00678">
    <property type="entry name" value="WD_REPEATS_1"/>
    <property type="match status" value="1"/>
</dbReference>
<dbReference type="EMBL" id="JAAMPI010000525">
    <property type="protein sequence ID" value="KAF4630680.1"/>
    <property type="molecule type" value="Genomic_DNA"/>
</dbReference>
<evidence type="ECO:0000313" key="9">
    <source>
        <dbReference type="Proteomes" id="UP000566819"/>
    </source>
</evidence>
<keyword evidence="5" id="KW-0677">Repeat</keyword>
<evidence type="ECO:0000256" key="2">
    <source>
        <dbReference type="ARBA" id="ARBA00022490"/>
    </source>
</evidence>
<dbReference type="InterPro" id="IPR051973">
    <property type="entry name" value="tRNA_Anticodon_Mtase-Reg"/>
</dbReference>
<evidence type="ECO:0000256" key="7">
    <source>
        <dbReference type="PROSITE-ProRule" id="PRU00221"/>
    </source>
</evidence>
<dbReference type="GO" id="GO:0030488">
    <property type="term" value="P:tRNA methylation"/>
    <property type="evidence" value="ECO:0007669"/>
    <property type="project" value="TreeGrafter"/>
</dbReference>